<dbReference type="InterPro" id="IPR000531">
    <property type="entry name" value="Beta-barrel_TonB"/>
</dbReference>
<keyword evidence="7 8" id="KW-0998">Cell outer membrane</keyword>
<dbReference type="EMBL" id="JPOS01000039">
    <property type="protein sequence ID" value="KGE86972.1"/>
    <property type="molecule type" value="Genomic_DNA"/>
</dbReference>
<evidence type="ECO:0000256" key="6">
    <source>
        <dbReference type="ARBA" id="ARBA00023136"/>
    </source>
</evidence>
<evidence type="ECO:0000256" key="8">
    <source>
        <dbReference type="PROSITE-ProRule" id="PRU01360"/>
    </source>
</evidence>
<dbReference type="OrthoDB" id="8727862at2"/>
<dbReference type="Gene3D" id="2.170.130.10">
    <property type="entry name" value="TonB-dependent receptor, plug domain"/>
    <property type="match status" value="1"/>
</dbReference>
<evidence type="ECO:0000256" key="4">
    <source>
        <dbReference type="ARBA" id="ARBA00022692"/>
    </source>
</evidence>
<organism evidence="13 14">
    <name type="scientific">Phaeodactylibacter xiamenensis</name>
    <dbReference type="NCBI Taxonomy" id="1524460"/>
    <lineage>
        <taxon>Bacteria</taxon>
        <taxon>Pseudomonadati</taxon>
        <taxon>Bacteroidota</taxon>
        <taxon>Saprospiria</taxon>
        <taxon>Saprospirales</taxon>
        <taxon>Haliscomenobacteraceae</taxon>
        <taxon>Phaeodactylibacter</taxon>
    </lineage>
</organism>
<keyword evidence="4 8" id="KW-0812">Transmembrane</keyword>
<dbReference type="InterPro" id="IPR037066">
    <property type="entry name" value="Plug_dom_sf"/>
</dbReference>
<dbReference type="SUPFAM" id="SSF49452">
    <property type="entry name" value="Starch-binding domain-like"/>
    <property type="match status" value="1"/>
</dbReference>
<dbReference type="Gene3D" id="2.40.170.20">
    <property type="entry name" value="TonB-dependent receptor, beta-barrel domain"/>
    <property type="match status" value="1"/>
</dbReference>
<evidence type="ECO:0000256" key="2">
    <source>
        <dbReference type="ARBA" id="ARBA00022448"/>
    </source>
</evidence>
<dbReference type="Pfam" id="PF00593">
    <property type="entry name" value="TonB_dep_Rec_b-barrel"/>
    <property type="match status" value="1"/>
</dbReference>
<evidence type="ECO:0000256" key="3">
    <source>
        <dbReference type="ARBA" id="ARBA00022452"/>
    </source>
</evidence>
<dbReference type="InterPro" id="IPR036942">
    <property type="entry name" value="Beta-barrel_TonB_sf"/>
</dbReference>
<dbReference type="SUPFAM" id="SSF56935">
    <property type="entry name" value="Porins"/>
    <property type="match status" value="1"/>
</dbReference>
<feature type="chain" id="PRO_5001940008" description="TonB-dependent receptor" evidence="10">
    <location>
        <begin position="27"/>
        <end position="944"/>
    </location>
</feature>
<keyword evidence="5 9" id="KW-0798">TonB box</keyword>
<evidence type="ECO:0000259" key="12">
    <source>
        <dbReference type="Pfam" id="PF07715"/>
    </source>
</evidence>
<dbReference type="InterPro" id="IPR010104">
    <property type="entry name" value="TonB_rcpt_bac"/>
</dbReference>
<evidence type="ECO:0000256" key="9">
    <source>
        <dbReference type="RuleBase" id="RU003357"/>
    </source>
</evidence>
<dbReference type="RefSeq" id="WP_044223585.1">
    <property type="nucleotide sequence ID" value="NZ_JBKAGJ010000008.1"/>
</dbReference>
<comment type="caution">
    <text evidence="13">The sequence shown here is derived from an EMBL/GenBank/DDBJ whole genome shotgun (WGS) entry which is preliminary data.</text>
</comment>
<dbReference type="Proteomes" id="UP000029736">
    <property type="component" value="Unassembled WGS sequence"/>
</dbReference>
<proteinExistence type="inferred from homology"/>
<comment type="subcellular location">
    <subcellularLocation>
        <location evidence="1 8">Cell outer membrane</location>
        <topology evidence="1 8">Multi-pass membrane protein</topology>
    </subcellularLocation>
</comment>
<evidence type="ECO:0000259" key="11">
    <source>
        <dbReference type="Pfam" id="PF00593"/>
    </source>
</evidence>
<evidence type="ECO:0000313" key="14">
    <source>
        <dbReference type="Proteomes" id="UP000029736"/>
    </source>
</evidence>
<feature type="signal peptide" evidence="10">
    <location>
        <begin position="1"/>
        <end position="26"/>
    </location>
</feature>
<keyword evidence="6 8" id="KW-0472">Membrane</keyword>
<comment type="similarity">
    <text evidence="8 9">Belongs to the TonB-dependent receptor family.</text>
</comment>
<dbReference type="PANTHER" id="PTHR40980:SF4">
    <property type="entry name" value="TONB-DEPENDENT RECEPTOR-LIKE BETA-BARREL DOMAIN-CONTAINING PROTEIN"/>
    <property type="match status" value="1"/>
</dbReference>
<reference evidence="13 14" key="1">
    <citation type="journal article" date="2014" name="Int. J. Syst. Evol. Microbiol.">
        <title>Phaeodactylibacter xiamenensis gen. nov., sp. nov., a member of the family Saprospiraceae isolated from the marine alga Phaeodactylum tricornutum.</title>
        <authorList>
            <person name="Chen Z.Jr."/>
            <person name="Lei X."/>
            <person name="Lai Q."/>
            <person name="Li Y."/>
            <person name="Zhang B."/>
            <person name="Zhang J."/>
            <person name="Zhang H."/>
            <person name="Yang L."/>
            <person name="Zheng W."/>
            <person name="Tian Y."/>
            <person name="Yu Z."/>
            <person name="Xu H.Jr."/>
            <person name="Zheng T."/>
        </authorList>
    </citation>
    <scope>NUCLEOTIDE SEQUENCE [LARGE SCALE GENOMIC DNA]</scope>
    <source>
        <strain evidence="13 14">KD52</strain>
    </source>
</reference>
<dbReference type="Pfam" id="PF07715">
    <property type="entry name" value="Plug"/>
    <property type="match status" value="1"/>
</dbReference>
<dbReference type="InterPro" id="IPR039426">
    <property type="entry name" value="TonB-dep_rcpt-like"/>
</dbReference>
<sequence length="944" mass="106967">MFQSKRLHFICFFLLGALPMLCGQNAQVEAVLTDSLTGQPLEFASWQLKETRFSGTTGLEGTFRILDLPAGKYTLLLNYLGYRPKNYNIQVQPGEQKSLELTMVQEAFEMDEVVVSAQLEGQRAAIQKQINANSIVNIVSKDRIQDIPDQNAAETVGRIPGVSLQREGGEATKVSIRGLSPRYNSITINGERIPATDGNDRSVDLSMVSTDALDGIEVYKSITPDQDGDAVGGTVNFLIKRAKRGLRGNFRGSTGYNQQQDEFGQYRGNLSLSNRYFDNKLGVIVTGNYQRANRSSDILTGSYVTIGEDTTGAAIVNVEDVNLADNIEIRKRYGGSLTLDYELERGAISICSFVGVLDQDQDRFRTRYRPEASRKEYDYRRRIINQFTWNNTLTGTYQLPLWKSELSYGASYALTERNTPTDNTARFRETGAFTGQVDESSLESVVAAAKNDFERTFFQQDRLDTEDISTRKYTGNVDWKIPFQNGSDSFSGFLKMGAKVRLQSRNRESFRLWSAFGAIDEIAETYPERFQLNSDDRITIAEFTGTHDEGVFLQNRFPFGLGPTLDAEKLQAFTNTYKDEFYSEDERQRLQNYDADEDIRAAYLMSKLTFFERLTIIPGVRVENTQTRFEGLFGRSFELEGQVLISSQDTVGRQNYTEFLPMVQAKYQVKPWMDVRLAATRTLARPNFFDLVPWQQIDDINGIVQRGNANLEHTTAWNYDAFFSFYNKYGLFTVGGFHKRLQNVDYTRVTRDLDPASTTTGYRLITQENLPAEVTVFGAEFDLQANLTFLPKPFNGIVLSANYTFINSETLFPQLKVIDGEPPFFIPTVVDTFRQGVLPDQPDNVLNLSLGYEVGGFSARVSVVRQGTTLQFVGDRVELDGFFRAFSRWDLAVKQKLKNGISLFLNFNNITNTPEFVFLAADQRFPIEEEYFGWTADLGMSYKF</sequence>
<dbReference type="InterPro" id="IPR012910">
    <property type="entry name" value="Plug_dom"/>
</dbReference>
<keyword evidence="10" id="KW-0732">Signal</keyword>
<evidence type="ECO:0000256" key="10">
    <source>
        <dbReference type="SAM" id="SignalP"/>
    </source>
</evidence>
<evidence type="ECO:0000256" key="7">
    <source>
        <dbReference type="ARBA" id="ARBA00023237"/>
    </source>
</evidence>
<dbReference type="PANTHER" id="PTHR40980">
    <property type="entry name" value="PLUG DOMAIN-CONTAINING PROTEIN"/>
    <property type="match status" value="1"/>
</dbReference>
<evidence type="ECO:0008006" key="15">
    <source>
        <dbReference type="Google" id="ProtNLM"/>
    </source>
</evidence>
<dbReference type="InterPro" id="IPR013784">
    <property type="entry name" value="Carb-bd-like_fold"/>
</dbReference>
<feature type="domain" description="TonB-dependent receptor-like beta-barrel" evidence="11">
    <location>
        <begin position="425"/>
        <end position="910"/>
    </location>
</feature>
<gene>
    <name evidence="13" type="ORF">IX84_18210</name>
</gene>
<dbReference type="GO" id="GO:0030246">
    <property type="term" value="F:carbohydrate binding"/>
    <property type="evidence" value="ECO:0007669"/>
    <property type="project" value="InterPro"/>
</dbReference>
<feature type="domain" description="TonB-dependent receptor plug" evidence="12">
    <location>
        <begin position="130"/>
        <end position="234"/>
    </location>
</feature>
<evidence type="ECO:0000256" key="1">
    <source>
        <dbReference type="ARBA" id="ARBA00004571"/>
    </source>
</evidence>
<keyword evidence="14" id="KW-1185">Reference proteome</keyword>
<dbReference type="NCBIfam" id="TIGR01782">
    <property type="entry name" value="TonB-Xanth-Caul"/>
    <property type="match status" value="1"/>
</dbReference>
<protein>
    <recommendedName>
        <fullName evidence="15">TonB-dependent receptor</fullName>
    </recommendedName>
</protein>
<dbReference type="Pfam" id="PF13715">
    <property type="entry name" value="CarbopepD_reg_2"/>
    <property type="match status" value="1"/>
</dbReference>
<evidence type="ECO:0000256" key="5">
    <source>
        <dbReference type="ARBA" id="ARBA00023077"/>
    </source>
</evidence>
<evidence type="ECO:0000313" key="13">
    <source>
        <dbReference type="EMBL" id="KGE86972.1"/>
    </source>
</evidence>
<dbReference type="GO" id="GO:0009279">
    <property type="term" value="C:cell outer membrane"/>
    <property type="evidence" value="ECO:0007669"/>
    <property type="project" value="UniProtKB-SubCell"/>
</dbReference>
<keyword evidence="3 8" id="KW-1134">Transmembrane beta strand</keyword>
<dbReference type="PROSITE" id="PS52016">
    <property type="entry name" value="TONB_DEPENDENT_REC_3"/>
    <property type="match status" value="1"/>
</dbReference>
<dbReference type="STRING" id="1524460.IX84_18210"/>
<dbReference type="Gene3D" id="2.60.40.1120">
    <property type="entry name" value="Carboxypeptidase-like, regulatory domain"/>
    <property type="match status" value="1"/>
</dbReference>
<name>A0A098S789_9BACT</name>
<dbReference type="AlphaFoldDB" id="A0A098S789"/>
<keyword evidence="2 8" id="KW-0813">Transport</keyword>
<accession>A0A098S789</accession>